<keyword evidence="7" id="KW-1185">Reference proteome</keyword>
<gene>
    <name evidence="6" type="ORF">DFP72DRAFT_863883</name>
</gene>
<evidence type="ECO:0000313" key="6">
    <source>
        <dbReference type="EMBL" id="KAF6740940.1"/>
    </source>
</evidence>
<proteinExistence type="predicted"/>
<evidence type="ECO:0000256" key="1">
    <source>
        <dbReference type="ARBA" id="ARBA00022723"/>
    </source>
</evidence>
<dbReference type="PROSITE" id="PS50865">
    <property type="entry name" value="ZF_MYND_2"/>
    <property type="match status" value="1"/>
</dbReference>
<protein>
    <recommendedName>
        <fullName evidence="5">MYND-type domain-containing protein</fullName>
    </recommendedName>
</protein>
<organism evidence="6 7">
    <name type="scientific">Ephemerocybe angulata</name>
    <dbReference type="NCBI Taxonomy" id="980116"/>
    <lineage>
        <taxon>Eukaryota</taxon>
        <taxon>Fungi</taxon>
        <taxon>Dikarya</taxon>
        <taxon>Basidiomycota</taxon>
        <taxon>Agaricomycotina</taxon>
        <taxon>Agaricomycetes</taxon>
        <taxon>Agaricomycetidae</taxon>
        <taxon>Agaricales</taxon>
        <taxon>Agaricineae</taxon>
        <taxon>Psathyrellaceae</taxon>
        <taxon>Ephemerocybe</taxon>
    </lineage>
</organism>
<evidence type="ECO:0000256" key="4">
    <source>
        <dbReference type="PROSITE-ProRule" id="PRU00134"/>
    </source>
</evidence>
<dbReference type="GO" id="GO:0008270">
    <property type="term" value="F:zinc ion binding"/>
    <property type="evidence" value="ECO:0007669"/>
    <property type="project" value="UniProtKB-KW"/>
</dbReference>
<dbReference type="SUPFAM" id="SSF144232">
    <property type="entry name" value="HIT/MYND zinc finger-like"/>
    <property type="match status" value="1"/>
</dbReference>
<dbReference type="AlphaFoldDB" id="A0A8H6H5N1"/>
<reference evidence="6 7" key="1">
    <citation type="submission" date="2020-07" db="EMBL/GenBank/DDBJ databases">
        <title>Comparative genomics of pyrophilous fungi reveals a link between fire events and developmental genes.</title>
        <authorList>
            <consortium name="DOE Joint Genome Institute"/>
            <person name="Steindorff A.S."/>
            <person name="Carver A."/>
            <person name="Calhoun S."/>
            <person name="Stillman K."/>
            <person name="Liu H."/>
            <person name="Lipzen A."/>
            <person name="Pangilinan J."/>
            <person name="Labutti K."/>
            <person name="Bruns T.D."/>
            <person name="Grigoriev I.V."/>
        </authorList>
    </citation>
    <scope>NUCLEOTIDE SEQUENCE [LARGE SCALE GENOMIC DNA]</scope>
    <source>
        <strain evidence="6 7">CBS 144469</strain>
    </source>
</reference>
<evidence type="ECO:0000313" key="7">
    <source>
        <dbReference type="Proteomes" id="UP000521943"/>
    </source>
</evidence>
<feature type="domain" description="MYND-type" evidence="5">
    <location>
        <begin position="299"/>
        <end position="340"/>
    </location>
</feature>
<dbReference type="Proteomes" id="UP000521943">
    <property type="component" value="Unassembled WGS sequence"/>
</dbReference>
<accession>A0A8H6H5N1</accession>
<keyword evidence="1" id="KW-0479">Metal-binding</keyword>
<evidence type="ECO:0000259" key="5">
    <source>
        <dbReference type="PROSITE" id="PS50865"/>
    </source>
</evidence>
<dbReference type="InterPro" id="IPR002893">
    <property type="entry name" value="Znf_MYND"/>
</dbReference>
<comment type="caution">
    <text evidence="6">The sequence shown here is derived from an EMBL/GenBank/DDBJ whole genome shotgun (WGS) entry which is preliminary data.</text>
</comment>
<dbReference type="Pfam" id="PF01753">
    <property type="entry name" value="zf-MYND"/>
    <property type="match status" value="1"/>
</dbReference>
<dbReference type="Gene3D" id="6.10.140.2220">
    <property type="match status" value="1"/>
</dbReference>
<keyword evidence="3" id="KW-0862">Zinc</keyword>
<dbReference type="OrthoDB" id="432970at2759"/>
<dbReference type="EMBL" id="JACGCI010000344">
    <property type="protein sequence ID" value="KAF6740940.1"/>
    <property type="molecule type" value="Genomic_DNA"/>
</dbReference>
<name>A0A8H6H5N1_9AGAR</name>
<evidence type="ECO:0000256" key="2">
    <source>
        <dbReference type="ARBA" id="ARBA00022771"/>
    </source>
</evidence>
<keyword evidence="2 4" id="KW-0863">Zinc-finger</keyword>
<evidence type="ECO:0000256" key="3">
    <source>
        <dbReference type="ARBA" id="ARBA00022833"/>
    </source>
</evidence>
<sequence>MENDPSLYSPSVLAVALSTLDPEPPSPFPPLMGVDVFRAPAFHALRIISRFCSPPTSAYHALGAVDALVAAIIPRIDRIMLWVTVLCQAVSCTLIRNLLALQRPDLTGQVVTYPGLHNSLLRVWPTGLREAVPVSDDALQRWMTNIEVTIAVLKQREGRDAFLHPNSPHMHQEAREAVYFDIVDLVRDVSQVAPIWISPLPPRAPTILCPFTVPPHTSSNPTHRVCLREMAIHVPHAPVGQASVEQQFCHWSLTPPVQPGSPATPELERMWRNFGNFVESFDPENLQFPTSRNTVPCDSYGCSNPWPSPASQRCSGCSSVAYCSSACQTRDWLDLHRDECKYARGQLEEDMEAAPPGVIVELTSASRRCFSGWPWTKALGQHYSPVTFMFPPRLALQDISEVWNGRDDTSDVHAHEWPRRYQLFKSMFMSDLTTEGDPRLVNMLFRVGHHGIYLTAHFRRSSPSAPHYIHRALLSTRCQLLAFSLIYLDNPGKGHHFATPSDSPSCDNATPTQSPPAAMQKVIRIERNTPTIVGIAKTSSRYQTRGAPVMHLGFQPLPRYVAVLQIRSSPLETFPCLSGSWIVTGEEG</sequence>